<dbReference type="AlphaFoldDB" id="A0A6V7YD53"/>
<comment type="caution">
    <text evidence="1">The sequence shown here is derived from an EMBL/GenBank/DDBJ whole genome shotgun (WGS) entry which is preliminary data.</text>
</comment>
<evidence type="ECO:0000313" key="2">
    <source>
        <dbReference type="Proteomes" id="UP000580250"/>
    </source>
</evidence>
<accession>A0A6V7YD53</accession>
<name>A0A6V7YD53_MELEN</name>
<gene>
    <name evidence="1" type="ORF">MENT_LOCUS63602</name>
</gene>
<dbReference type="Proteomes" id="UP000580250">
    <property type="component" value="Unassembled WGS sequence"/>
</dbReference>
<dbReference type="PANTHER" id="PTHR47331">
    <property type="entry name" value="PHD-TYPE DOMAIN-CONTAINING PROTEIN"/>
    <property type="match status" value="1"/>
</dbReference>
<protein>
    <submittedName>
        <fullName evidence="1">Uncharacterized protein</fullName>
    </submittedName>
</protein>
<dbReference type="EMBL" id="CAJEWN010004193">
    <property type="protein sequence ID" value="CAD2209441.1"/>
    <property type="molecule type" value="Genomic_DNA"/>
</dbReference>
<organism evidence="1 2">
    <name type="scientific">Meloidogyne enterolobii</name>
    <name type="common">Root-knot nematode worm</name>
    <name type="synonym">Meloidogyne mayaguensis</name>
    <dbReference type="NCBI Taxonomy" id="390850"/>
    <lineage>
        <taxon>Eukaryota</taxon>
        <taxon>Metazoa</taxon>
        <taxon>Ecdysozoa</taxon>
        <taxon>Nematoda</taxon>
        <taxon>Chromadorea</taxon>
        <taxon>Rhabditida</taxon>
        <taxon>Tylenchina</taxon>
        <taxon>Tylenchomorpha</taxon>
        <taxon>Tylenchoidea</taxon>
        <taxon>Meloidogynidae</taxon>
        <taxon>Meloidogyninae</taxon>
        <taxon>Meloidogyne</taxon>
    </lineage>
</organism>
<dbReference type="Pfam" id="PF05380">
    <property type="entry name" value="Peptidase_A17"/>
    <property type="match status" value="1"/>
</dbReference>
<proteinExistence type="predicted"/>
<sequence length="174" mass="20194">MTKRELLSLIHSIFDPLGLIGPTLLPAKLLYQKVCARNINWNDKLEENELNEINQIIDSWVEQEFNRPRKIVHGCDNTETLQMHCFADASMKAYAVNIYLRITCPHKTNTSLIFAKNRIVPKGKEKTLTIPRLELLAILIGTRAISFVTNEIKQPIEKNYTLERLFNRYLLDQN</sequence>
<evidence type="ECO:0000313" key="1">
    <source>
        <dbReference type="EMBL" id="CAD2209441.1"/>
    </source>
</evidence>
<dbReference type="OrthoDB" id="5872779at2759"/>
<dbReference type="InterPro" id="IPR008042">
    <property type="entry name" value="Retrotrans_Pao"/>
</dbReference>
<reference evidence="1 2" key="1">
    <citation type="submission" date="2020-08" db="EMBL/GenBank/DDBJ databases">
        <authorList>
            <person name="Koutsovoulos G."/>
            <person name="Danchin GJ E."/>
        </authorList>
    </citation>
    <scope>NUCLEOTIDE SEQUENCE [LARGE SCALE GENOMIC DNA]</scope>
</reference>